<dbReference type="Pfam" id="PF01547">
    <property type="entry name" value="SBP_bac_1"/>
    <property type="match status" value="1"/>
</dbReference>
<dbReference type="SUPFAM" id="SSF53850">
    <property type="entry name" value="Periplasmic binding protein-like II"/>
    <property type="match status" value="1"/>
</dbReference>
<evidence type="ECO:0000313" key="2">
    <source>
        <dbReference type="EMBL" id="GGH51732.1"/>
    </source>
</evidence>
<dbReference type="PANTHER" id="PTHR43649">
    <property type="entry name" value="ARABINOSE-BINDING PROTEIN-RELATED"/>
    <property type="match status" value="1"/>
</dbReference>
<keyword evidence="1" id="KW-0732">Signal</keyword>
<sequence>MRMNRKGFTVLLLLTMFMLLAACGGNGSTKGTPDTGSAGQSTAAAKDVTLEFWTIALQPTFNDYFNDLIAKYEGNHPGVKVEWKDYPYDAISQRLLTSTASGKSPDVVNLNTEFASQLGSKGALLNLSEYLTDEQAKSYFEGIYNSTVLGGKAYALPWYTGTEVLFMNKKLVEKAGLDPANPPQTREELVEWARQVHEKTGAAGYAQQLVSKLFPIDGIPILNEDKTAAAFNTPEAEAMITQMRDLMKEGVVLKEDADFSKQIQYFSGEQVAFQLSGPTFINFIKTSAPDVYKNTIAVPLPTGKANLRLSNSMNLVVPQKSKNSKEAVEFAAFITNAENQTAFSKVANTLPSSKASIQDPFFTDSDGSLEAESKVASSQSLDKATDYMVGVPSASDINSALTRGLQEILMNGADIKETLNKVEKEVNDIISQGS</sequence>
<keyword evidence="3" id="KW-1185">Reference proteome</keyword>
<evidence type="ECO:0000313" key="3">
    <source>
        <dbReference type="Proteomes" id="UP000652153"/>
    </source>
</evidence>
<organism evidence="2 3">
    <name type="scientific">Paenibacillus silvae</name>
    <dbReference type="NCBI Taxonomy" id="1325358"/>
    <lineage>
        <taxon>Bacteria</taxon>
        <taxon>Bacillati</taxon>
        <taxon>Bacillota</taxon>
        <taxon>Bacilli</taxon>
        <taxon>Bacillales</taxon>
        <taxon>Paenibacillaceae</taxon>
        <taxon>Paenibacillus</taxon>
    </lineage>
</organism>
<dbReference type="InterPro" id="IPR050490">
    <property type="entry name" value="Bact_solute-bd_prot1"/>
</dbReference>
<accession>A0ABQ1Z639</accession>
<dbReference type="InterPro" id="IPR006059">
    <property type="entry name" value="SBP"/>
</dbReference>
<dbReference type="CDD" id="cd13585">
    <property type="entry name" value="PBP2_TMBP_like"/>
    <property type="match status" value="1"/>
</dbReference>
<protein>
    <submittedName>
        <fullName evidence="2">Sugar ABC transporter substrate-binding protein</fullName>
    </submittedName>
</protein>
<gene>
    <name evidence="2" type="ORF">GCM10008014_17700</name>
</gene>
<evidence type="ECO:0000256" key="1">
    <source>
        <dbReference type="SAM" id="SignalP"/>
    </source>
</evidence>
<dbReference type="Gene3D" id="3.40.190.10">
    <property type="entry name" value="Periplasmic binding protein-like II"/>
    <property type="match status" value="1"/>
</dbReference>
<feature type="chain" id="PRO_5046456356" evidence="1">
    <location>
        <begin position="22"/>
        <end position="434"/>
    </location>
</feature>
<dbReference type="EMBL" id="BMFU01000002">
    <property type="protein sequence ID" value="GGH51732.1"/>
    <property type="molecule type" value="Genomic_DNA"/>
</dbReference>
<dbReference type="Proteomes" id="UP000652153">
    <property type="component" value="Unassembled WGS sequence"/>
</dbReference>
<dbReference type="PROSITE" id="PS51257">
    <property type="entry name" value="PROKAR_LIPOPROTEIN"/>
    <property type="match status" value="1"/>
</dbReference>
<dbReference type="PANTHER" id="PTHR43649:SF12">
    <property type="entry name" value="DIACETYLCHITOBIOSE BINDING PROTEIN DASA"/>
    <property type="match status" value="1"/>
</dbReference>
<feature type="signal peptide" evidence="1">
    <location>
        <begin position="1"/>
        <end position="21"/>
    </location>
</feature>
<reference evidence="3" key="1">
    <citation type="journal article" date="2019" name="Int. J. Syst. Evol. Microbiol.">
        <title>The Global Catalogue of Microorganisms (GCM) 10K type strain sequencing project: providing services to taxonomists for standard genome sequencing and annotation.</title>
        <authorList>
            <consortium name="The Broad Institute Genomics Platform"/>
            <consortium name="The Broad Institute Genome Sequencing Center for Infectious Disease"/>
            <person name="Wu L."/>
            <person name="Ma J."/>
        </authorList>
    </citation>
    <scope>NUCLEOTIDE SEQUENCE [LARGE SCALE GENOMIC DNA]</scope>
    <source>
        <strain evidence="3">CGMCC 1.12770</strain>
    </source>
</reference>
<comment type="caution">
    <text evidence="2">The sequence shown here is derived from an EMBL/GenBank/DDBJ whole genome shotgun (WGS) entry which is preliminary data.</text>
</comment>
<proteinExistence type="predicted"/>
<name>A0ABQ1Z639_9BACL</name>